<keyword evidence="2" id="KW-1185">Reference proteome</keyword>
<reference evidence="2" key="1">
    <citation type="submission" date="2016-10" db="EMBL/GenBank/DDBJ databases">
        <authorList>
            <person name="Varghese N."/>
            <person name="Submissions S."/>
        </authorList>
    </citation>
    <scope>NUCLEOTIDE SEQUENCE [LARGE SCALE GENOMIC DNA]</scope>
    <source>
        <strain evidence="2">CGMCC 1.1761</strain>
    </source>
</reference>
<name>A0A1G4UTH2_9HYPH</name>
<dbReference type="InterPro" id="IPR041881">
    <property type="entry name" value="PqqD_sf"/>
</dbReference>
<dbReference type="Pfam" id="PF05402">
    <property type="entry name" value="PqqD"/>
    <property type="match status" value="1"/>
</dbReference>
<dbReference type="EMBL" id="FMTP01000016">
    <property type="protein sequence ID" value="SCW96932.1"/>
    <property type="molecule type" value="Genomic_DNA"/>
</dbReference>
<dbReference type="InterPro" id="IPR008792">
    <property type="entry name" value="PQQD"/>
</dbReference>
<evidence type="ECO:0000313" key="2">
    <source>
        <dbReference type="Proteomes" id="UP000198889"/>
    </source>
</evidence>
<organism evidence="1 2">
    <name type="scientific">Ancylobacter rudongensis</name>
    <dbReference type="NCBI Taxonomy" id="177413"/>
    <lineage>
        <taxon>Bacteria</taxon>
        <taxon>Pseudomonadati</taxon>
        <taxon>Pseudomonadota</taxon>
        <taxon>Alphaproteobacteria</taxon>
        <taxon>Hyphomicrobiales</taxon>
        <taxon>Xanthobacteraceae</taxon>
        <taxon>Ancylobacter</taxon>
    </lineage>
</organism>
<accession>A0A1G4UTH2</accession>
<dbReference type="RefSeq" id="WP_091444746.1">
    <property type="nucleotide sequence ID" value="NZ_FMTP01000016.1"/>
</dbReference>
<evidence type="ECO:0000313" key="1">
    <source>
        <dbReference type="EMBL" id="SCW96932.1"/>
    </source>
</evidence>
<proteinExistence type="predicted"/>
<dbReference type="AlphaFoldDB" id="A0A1G4UTH2"/>
<protein>
    <submittedName>
        <fullName evidence="1">Coenzyme PQQ synthesis protein D (PqqD)</fullName>
    </submittedName>
</protein>
<sequence>MLTLQSRICRSPECLAAELEGEIVMMNVENGAYYQLDATGTEIWSRLEQPVEIGQLCAELAQLYDGPPDDIQRDVLAFLSGLAERKLVVTADAPAA</sequence>
<dbReference type="STRING" id="177413.SAMN05660859_0369"/>
<gene>
    <name evidence="1" type="ORF">SAMN05660859_0369</name>
</gene>
<dbReference type="Gene3D" id="1.10.10.1150">
    <property type="entry name" value="Coenzyme PQQ synthesis protein D (PqqD)"/>
    <property type="match status" value="1"/>
</dbReference>
<dbReference type="Proteomes" id="UP000198889">
    <property type="component" value="Unassembled WGS sequence"/>
</dbReference>